<protein>
    <submittedName>
        <fullName evidence="1">Uncharacterized protein</fullName>
    </submittedName>
</protein>
<proteinExistence type="predicted"/>
<dbReference type="EMBL" id="CP036259">
    <property type="protein sequence ID" value="QDR82867.1"/>
    <property type="molecule type" value="Genomic_DNA"/>
</dbReference>
<dbReference type="AlphaFoldDB" id="A0A517DZU2"/>
<keyword evidence="2" id="KW-1185">Reference proteome</keyword>
<organism evidence="1 2">
    <name type="scientific">Sporomusa termitida</name>
    <dbReference type="NCBI Taxonomy" id="2377"/>
    <lineage>
        <taxon>Bacteria</taxon>
        <taxon>Bacillati</taxon>
        <taxon>Bacillota</taxon>
        <taxon>Negativicutes</taxon>
        <taxon>Selenomonadales</taxon>
        <taxon>Sporomusaceae</taxon>
        <taxon>Sporomusa</taxon>
    </lineage>
</organism>
<name>A0A517DZU2_9FIRM</name>
<dbReference type="Proteomes" id="UP000320776">
    <property type="component" value="Chromosome"/>
</dbReference>
<evidence type="ECO:0000313" key="2">
    <source>
        <dbReference type="Proteomes" id="UP000320776"/>
    </source>
</evidence>
<dbReference type="KEGG" id="sted:SPTER_43080"/>
<evidence type="ECO:0000313" key="1">
    <source>
        <dbReference type="EMBL" id="QDR82867.1"/>
    </source>
</evidence>
<sequence>MSNNKKPYWDPPEIDEWDDEEDEWEEEARISNDRQVLPFILGLGLGFGFGCSPRRNCNPRYNYGCYPRRYCQPRQGCYPWRQCYPRPCYPL</sequence>
<dbReference type="RefSeq" id="WP_144352209.1">
    <property type="nucleotide sequence ID" value="NZ_CP036259.1"/>
</dbReference>
<gene>
    <name evidence="1" type="ORF">SPTER_43080</name>
</gene>
<accession>A0A517DZU2</accession>
<reference evidence="1 2" key="1">
    <citation type="submission" date="2019-02" db="EMBL/GenBank/DDBJ databases">
        <title>Closed genome of Sporomusa termitida DSM 4440.</title>
        <authorList>
            <person name="Poehlein A."/>
            <person name="Daniel R."/>
        </authorList>
    </citation>
    <scope>NUCLEOTIDE SEQUENCE [LARGE SCALE GENOMIC DNA]</scope>
    <source>
        <strain evidence="1 2">DSM 4440</strain>
    </source>
</reference>